<organism evidence="2 3">
    <name type="scientific">Candidatus Terraquivivens tikiterensis</name>
    <dbReference type="NCBI Taxonomy" id="1980982"/>
    <lineage>
        <taxon>Archaea</taxon>
        <taxon>Nitrososphaerota</taxon>
        <taxon>Candidatus Wolframiiraptoraceae</taxon>
        <taxon>Candidatus Terraquivivens</taxon>
    </lineage>
</organism>
<dbReference type="InterPro" id="IPR036390">
    <property type="entry name" value="WH_DNA-bd_sf"/>
</dbReference>
<dbReference type="SUPFAM" id="SSF46785">
    <property type="entry name" value="Winged helix' DNA-binding domain"/>
    <property type="match status" value="1"/>
</dbReference>
<evidence type="ECO:0000313" key="2">
    <source>
        <dbReference type="EMBL" id="PUA33774.1"/>
    </source>
</evidence>
<evidence type="ECO:0000259" key="1">
    <source>
        <dbReference type="Pfam" id="PF12727"/>
    </source>
</evidence>
<dbReference type="InterPro" id="IPR024370">
    <property type="entry name" value="PBP_domain"/>
</dbReference>
<comment type="caution">
    <text evidence="2">The sequence shown here is derived from an EMBL/GenBank/DDBJ whole genome shotgun (WGS) entry which is preliminary data.</text>
</comment>
<sequence length="397" mass="44414">MRAMASHTILTIITVILFEITVVFKCFYKKDNGYTVTLKGTRLQDLRVRAEVLLEWRGEPVLDSKLARVLREVGQKGSLLRACRVAGVPYARTWEKLARLEEIFGEKLIEARRGGPGGGGARLTKLGKELLSIYFEAEARLGYQLGPSSNVRATKGMPELAVMGSNDPALEVLVGILKERKPGLDVEVSWLGSAGGLAALMMGDAHIAGVHLLDPTTGEYNVPFLSRYWLEGRAVIVRGYQRELGLAFRSDTRVKGISDLLDRRLRLVNRNPGSGTRALLDHLLRQAALDRGINPAEVPRLVKNYEKEVRTHAEVAREVATRAADVGITLRYAAELYGLQFVRLVWEWYDLAVLKEAMRRENVRELLALLTSEEFMQVIKRMRGYRVTSETGKIVSD</sequence>
<dbReference type="SUPFAM" id="SSF53850">
    <property type="entry name" value="Periplasmic binding protein-like II"/>
    <property type="match status" value="1"/>
</dbReference>
<dbReference type="Proteomes" id="UP000244066">
    <property type="component" value="Unassembled WGS sequence"/>
</dbReference>
<reference evidence="2 3" key="1">
    <citation type="submission" date="2017-04" db="EMBL/GenBank/DDBJ databases">
        <title>Draft Aigarchaeota genome from a New Zealand hot spring.</title>
        <authorList>
            <person name="Reysenbach A.-L."/>
            <person name="Donaho J.A."/>
            <person name="Gerhart J."/>
            <person name="Kelley J.F."/>
            <person name="Kouba K."/>
            <person name="Podar M."/>
            <person name="Stott M."/>
        </authorList>
    </citation>
    <scope>NUCLEOTIDE SEQUENCE [LARGE SCALE GENOMIC DNA]</scope>
    <source>
        <strain evidence="2">NZ13_MG1</strain>
    </source>
</reference>
<evidence type="ECO:0000313" key="3">
    <source>
        <dbReference type="Proteomes" id="UP000244066"/>
    </source>
</evidence>
<dbReference type="Pfam" id="PF12727">
    <property type="entry name" value="PBP_like"/>
    <property type="match status" value="1"/>
</dbReference>
<feature type="domain" description="PBP" evidence="1">
    <location>
        <begin position="177"/>
        <end position="370"/>
    </location>
</feature>
<dbReference type="AlphaFoldDB" id="A0A2R7Y8A7"/>
<proteinExistence type="predicted"/>
<dbReference type="PANTHER" id="PTHR38431">
    <property type="entry name" value="BLL2305 PROTEIN"/>
    <property type="match status" value="1"/>
</dbReference>
<gene>
    <name evidence="2" type="ORF">B9J98_02195</name>
</gene>
<dbReference type="PANTHER" id="PTHR38431:SF1">
    <property type="entry name" value="BLL2305 PROTEIN"/>
    <property type="match status" value="1"/>
</dbReference>
<accession>A0A2R7Y8A7</accession>
<dbReference type="EMBL" id="NDWU01000004">
    <property type="protein sequence ID" value="PUA33774.1"/>
    <property type="molecule type" value="Genomic_DNA"/>
</dbReference>
<name>A0A2R7Y8A7_9ARCH</name>
<dbReference type="InterPro" id="IPR036388">
    <property type="entry name" value="WH-like_DNA-bd_sf"/>
</dbReference>
<protein>
    <recommendedName>
        <fullName evidence="1">PBP domain-containing protein</fullName>
    </recommendedName>
</protein>
<dbReference type="Gene3D" id="1.10.10.10">
    <property type="entry name" value="Winged helix-like DNA-binding domain superfamily/Winged helix DNA-binding domain"/>
    <property type="match status" value="1"/>
</dbReference>